<dbReference type="eggNOG" id="COG1595">
    <property type="taxonomic scope" value="Bacteria"/>
</dbReference>
<dbReference type="InterPro" id="IPR039425">
    <property type="entry name" value="RNA_pol_sigma-70-like"/>
</dbReference>
<dbReference type="GO" id="GO:0006352">
    <property type="term" value="P:DNA-templated transcription initiation"/>
    <property type="evidence" value="ECO:0007669"/>
    <property type="project" value="InterPro"/>
</dbReference>
<dbReference type="InterPro" id="IPR013324">
    <property type="entry name" value="RNA_pol_sigma_r3/r4-like"/>
</dbReference>
<dbReference type="NCBIfam" id="TIGR02937">
    <property type="entry name" value="sigma70-ECF"/>
    <property type="match status" value="1"/>
</dbReference>
<feature type="domain" description="RNA polymerase sigma factor 70 region 4 type 2" evidence="6">
    <location>
        <begin position="115"/>
        <end position="162"/>
    </location>
</feature>
<organism evidence="7 8">
    <name type="scientific">Thermophagus xiamenensis</name>
    <dbReference type="NCBI Taxonomy" id="385682"/>
    <lineage>
        <taxon>Bacteria</taxon>
        <taxon>Pseudomonadati</taxon>
        <taxon>Bacteroidota</taxon>
        <taxon>Bacteroidia</taxon>
        <taxon>Marinilabiliales</taxon>
        <taxon>Marinilabiliaceae</taxon>
        <taxon>Thermophagus</taxon>
    </lineage>
</organism>
<dbReference type="EMBL" id="FONA01000017">
    <property type="protein sequence ID" value="SFE72724.1"/>
    <property type="molecule type" value="Genomic_DNA"/>
</dbReference>
<dbReference type="GO" id="GO:0003677">
    <property type="term" value="F:DNA binding"/>
    <property type="evidence" value="ECO:0007669"/>
    <property type="project" value="InterPro"/>
</dbReference>
<feature type="domain" description="RNA polymerase sigma-70 region 2" evidence="5">
    <location>
        <begin position="23"/>
        <end position="86"/>
    </location>
</feature>
<dbReference type="SUPFAM" id="SSF88659">
    <property type="entry name" value="Sigma3 and sigma4 domains of RNA polymerase sigma factors"/>
    <property type="match status" value="1"/>
</dbReference>
<evidence type="ECO:0000256" key="4">
    <source>
        <dbReference type="ARBA" id="ARBA00023163"/>
    </source>
</evidence>
<comment type="similarity">
    <text evidence="1">Belongs to the sigma-70 factor family. ECF subfamily.</text>
</comment>
<gene>
    <name evidence="7" type="ORF">SAMN05444380_11734</name>
</gene>
<dbReference type="RefSeq" id="WP_010527689.1">
    <property type="nucleotide sequence ID" value="NZ_AFSL01000060.1"/>
</dbReference>
<keyword evidence="2" id="KW-0805">Transcription regulation</keyword>
<evidence type="ECO:0000256" key="3">
    <source>
        <dbReference type="ARBA" id="ARBA00023082"/>
    </source>
</evidence>
<dbReference type="PANTHER" id="PTHR43133:SF62">
    <property type="entry name" value="RNA POLYMERASE SIGMA FACTOR SIGZ"/>
    <property type="match status" value="1"/>
</dbReference>
<name>A0A1I2CWQ6_9BACT</name>
<proteinExistence type="inferred from homology"/>
<keyword evidence="3" id="KW-0731">Sigma factor</keyword>
<dbReference type="InterPro" id="IPR013325">
    <property type="entry name" value="RNA_pol_sigma_r2"/>
</dbReference>
<dbReference type="AlphaFoldDB" id="A0A1I2CWQ6"/>
<evidence type="ECO:0000313" key="7">
    <source>
        <dbReference type="EMBL" id="SFE72724.1"/>
    </source>
</evidence>
<reference evidence="7 8" key="1">
    <citation type="submission" date="2016-10" db="EMBL/GenBank/DDBJ databases">
        <authorList>
            <person name="de Groot N.N."/>
        </authorList>
    </citation>
    <scope>NUCLEOTIDE SEQUENCE [LARGE SCALE GENOMIC DNA]</scope>
    <source>
        <strain evidence="7 8">DSM 19012</strain>
    </source>
</reference>
<keyword evidence="4" id="KW-0804">Transcription</keyword>
<keyword evidence="8" id="KW-1185">Reference proteome</keyword>
<dbReference type="InterPro" id="IPR014284">
    <property type="entry name" value="RNA_pol_sigma-70_dom"/>
</dbReference>
<accession>A0A1I2CWQ6</accession>
<dbReference type="InParanoid" id="A0A1I2CWQ6"/>
<protein>
    <submittedName>
        <fullName evidence="7">RNA polymerase, sigma subunit, SigZ</fullName>
    </submittedName>
</protein>
<dbReference type="Proteomes" id="UP000181976">
    <property type="component" value="Unassembled WGS sequence"/>
</dbReference>
<dbReference type="CDD" id="cd06171">
    <property type="entry name" value="Sigma70_r4"/>
    <property type="match status" value="1"/>
</dbReference>
<dbReference type="PANTHER" id="PTHR43133">
    <property type="entry name" value="RNA POLYMERASE ECF-TYPE SIGMA FACTO"/>
    <property type="match status" value="1"/>
</dbReference>
<evidence type="ECO:0000256" key="1">
    <source>
        <dbReference type="ARBA" id="ARBA00010641"/>
    </source>
</evidence>
<evidence type="ECO:0000259" key="6">
    <source>
        <dbReference type="Pfam" id="PF08281"/>
    </source>
</evidence>
<dbReference type="Pfam" id="PF08281">
    <property type="entry name" value="Sigma70_r4_2"/>
    <property type="match status" value="1"/>
</dbReference>
<evidence type="ECO:0000313" key="8">
    <source>
        <dbReference type="Proteomes" id="UP000181976"/>
    </source>
</evidence>
<dbReference type="OrthoDB" id="9795666at2"/>
<evidence type="ECO:0000256" key="2">
    <source>
        <dbReference type="ARBA" id="ARBA00023015"/>
    </source>
</evidence>
<dbReference type="STRING" id="385682.SAMN05444380_11734"/>
<dbReference type="Gene3D" id="1.10.1740.10">
    <property type="match status" value="1"/>
</dbReference>
<dbReference type="SUPFAM" id="SSF88946">
    <property type="entry name" value="Sigma2 domain of RNA polymerase sigma factors"/>
    <property type="match status" value="1"/>
</dbReference>
<dbReference type="InterPro" id="IPR036388">
    <property type="entry name" value="WH-like_DNA-bd_sf"/>
</dbReference>
<sequence length="203" mass="23477">MGIIMQENEKNSACCNLEKIASEFYGKIWKYVIKKVHNETIASDITQEVMVCIINAYNKNILIKNVSGWLFRVTNNVISDYYRKNNLVLYDEKNVDLPAEKGNFELSAEDFIIPMLNLLPEKYRIPLYMSDIENLKQAEIAQKLNLSLSAVKMRCQRGRMKLHQLFEECCDIEYTKDGAFSHCTLKASCDVLLKEQEKMIGQS</sequence>
<dbReference type="InterPro" id="IPR013249">
    <property type="entry name" value="RNA_pol_sigma70_r4_t2"/>
</dbReference>
<evidence type="ECO:0000259" key="5">
    <source>
        <dbReference type="Pfam" id="PF04542"/>
    </source>
</evidence>
<dbReference type="Gene3D" id="1.10.10.10">
    <property type="entry name" value="Winged helix-like DNA-binding domain superfamily/Winged helix DNA-binding domain"/>
    <property type="match status" value="1"/>
</dbReference>
<dbReference type="InterPro" id="IPR007627">
    <property type="entry name" value="RNA_pol_sigma70_r2"/>
</dbReference>
<dbReference type="Pfam" id="PF04542">
    <property type="entry name" value="Sigma70_r2"/>
    <property type="match status" value="1"/>
</dbReference>
<dbReference type="GO" id="GO:0016987">
    <property type="term" value="F:sigma factor activity"/>
    <property type="evidence" value="ECO:0007669"/>
    <property type="project" value="UniProtKB-KW"/>
</dbReference>